<dbReference type="Gene3D" id="3.90.1720.10">
    <property type="entry name" value="endopeptidase domain like (from Nostoc punctiforme)"/>
    <property type="match status" value="1"/>
</dbReference>
<dbReference type="GO" id="GO:0016740">
    <property type="term" value="F:transferase activity"/>
    <property type="evidence" value="ECO:0007669"/>
    <property type="project" value="UniProtKB-KW"/>
</dbReference>
<dbReference type="GO" id="GO:0016787">
    <property type="term" value="F:hydrolase activity"/>
    <property type="evidence" value="ECO:0007669"/>
    <property type="project" value="UniProtKB-KW"/>
</dbReference>
<feature type="domain" description="LRAT" evidence="6">
    <location>
        <begin position="20"/>
        <end position="136"/>
    </location>
</feature>
<accession>A0ABD1K719</accession>
<comment type="similarity">
    <text evidence="1">Belongs to the H-rev107 family.</text>
</comment>
<evidence type="ECO:0000256" key="1">
    <source>
        <dbReference type="ARBA" id="ARBA00007824"/>
    </source>
</evidence>
<dbReference type="EMBL" id="JBHFQA010000008">
    <property type="protein sequence ID" value="KAL2094934.1"/>
    <property type="molecule type" value="Genomic_DNA"/>
</dbReference>
<dbReference type="InterPro" id="IPR051496">
    <property type="entry name" value="H-rev107_PLA/AT"/>
</dbReference>
<dbReference type="Proteomes" id="UP001591681">
    <property type="component" value="Unassembled WGS sequence"/>
</dbReference>
<sequence>MFRSPGIVRPAFCQPQPGDLIEIFRGTYQHWVLYIGEGDIIHLAPPSEITGPGPNRLMSVMYDKATVLREDLTEVAGKDKFHVNNLLDKKHEPRHVQAILRDAHSLLGLELPYCVLWGNCEHFVTELRYGRAESQQATMSDKNLEEEEGDEDTFFKHEETSMFMTWLLSSTLTTKKLFLILSLLNCIFLTAVLATDFMFHFELRNHRFPSRSHTEAILMYHVVNFHWALLAATYSFQTGNKRMGYLSSATVFFNLCIFASRCGFEFMMMQFREEEF</sequence>
<gene>
    <name evidence="7" type="ORF">ACEWY4_009653</name>
</gene>
<dbReference type="GO" id="GO:0006629">
    <property type="term" value="P:lipid metabolic process"/>
    <property type="evidence" value="ECO:0007669"/>
    <property type="project" value="UniProtKB-KW"/>
</dbReference>
<dbReference type="InterPro" id="IPR007053">
    <property type="entry name" value="LRAT_dom"/>
</dbReference>
<evidence type="ECO:0000259" key="6">
    <source>
        <dbReference type="PROSITE" id="PS51934"/>
    </source>
</evidence>
<keyword evidence="5" id="KW-1133">Transmembrane helix</keyword>
<evidence type="ECO:0000313" key="7">
    <source>
        <dbReference type="EMBL" id="KAL2094934.1"/>
    </source>
</evidence>
<feature type="transmembrane region" description="Helical" evidence="5">
    <location>
        <begin position="218"/>
        <end position="237"/>
    </location>
</feature>
<proteinExistence type="inferred from homology"/>
<protein>
    <recommendedName>
        <fullName evidence="6">LRAT domain-containing protein</fullName>
    </recommendedName>
</protein>
<dbReference type="PANTHER" id="PTHR13943:SF31">
    <property type="entry name" value="PHOSPHOLIPASE A AND ACYLTRANSFERASE 3"/>
    <property type="match status" value="1"/>
</dbReference>
<evidence type="ECO:0000256" key="5">
    <source>
        <dbReference type="SAM" id="Phobius"/>
    </source>
</evidence>
<keyword evidence="2" id="KW-0808">Transferase</keyword>
<comment type="caution">
    <text evidence="7">The sequence shown here is derived from an EMBL/GenBank/DDBJ whole genome shotgun (WGS) entry which is preliminary data.</text>
</comment>
<keyword evidence="3" id="KW-0378">Hydrolase</keyword>
<keyword evidence="5" id="KW-0472">Membrane</keyword>
<evidence type="ECO:0000256" key="3">
    <source>
        <dbReference type="ARBA" id="ARBA00022801"/>
    </source>
</evidence>
<dbReference type="AlphaFoldDB" id="A0ABD1K719"/>
<organism evidence="7 8">
    <name type="scientific">Coilia grayii</name>
    <name type="common">Gray's grenadier anchovy</name>
    <dbReference type="NCBI Taxonomy" id="363190"/>
    <lineage>
        <taxon>Eukaryota</taxon>
        <taxon>Metazoa</taxon>
        <taxon>Chordata</taxon>
        <taxon>Craniata</taxon>
        <taxon>Vertebrata</taxon>
        <taxon>Euteleostomi</taxon>
        <taxon>Actinopterygii</taxon>
        <taxon>Neopterygii</taxon>
        <taxon>Teleostei</taxon>
        <taxon>Clupei</taxon>
        <taxon>Clupeiformes</taxon>
        <taxon>Clupeoidei</taxon>
        <taxon>Engraulidae</taxon>
        <taxon>Coilinae</taxon>
        <taxon>Coilia</taxon>
    </lineage>
</organism>
<dbReference type="PROSITE" id="PS51934">
    <property type="entry name" value="LRAT"/>
    <property type="match status" value="1"/>
</dbReference>
<feature type="transmembrane region" description="Helical" evidence="5">
    <location>
        <begin position="177"/>
        <end position="197"/>
    </location>
</feature>
<reference evidence="7 8" key="1">
    <citation type="submission" date="2024-09" db="EMBL/GenBank/DDBJ databases">
        <title>A chromosome-level genome assembly of Gray's grenadier anchovy, Coilia grayii.</title>
        <authorList>
            <person name="Fu Z."/>
        </authorList>
    </citation>
    <scope>NUCLEOTIDE SEQUENCE [LARGE SCALE GENOMIC DNA]</scope>
    <source>
        <strain evidence="7">G4</strain>
        <tissue evidence="7">Muscle</tissue>
    </source>
</reference>
<feature type="transmembrane region" description="Helical" evidence="5">
    <location>
        <begin position="243"/>
        <end position="264"/>
    </location>
</feature>
<keyword evidence="8" id="KW-1185">Reference proteome</keyword>
<dbReference type="Pfam" id="PF04970">
    <property type="entry name" value="LRAT"/>
    <property type="match status" value="1"/>
</dbReference>
<evidence type="ECO:0000313" key="8">
    <source>
        <dbReference type="Proteomes" id="UP001591681"/>
    </source>
</evidence>
<name>A0ABD1K719_9TELE</name>
<keyword evidence="4" id="KW-0443">Lipid metabolism</keyword>
<evidence type="ECO:0000256" key="4">
    <source>
        <dbReference type="ARBA" id="ARBA00023098"/>
    </source>
</evidence>
<dbReference type="PANTHER" id="PTHR13943">
    <property type="entry name" value="HRAS-LIKE SUPPRESSOR - RELATED"/>
    <property type="match status" value="1"/>
</dbReference>
<evidence type="ECO:0000256" key="2">
    <source>
        <dbReference type="ARBA" id="ARBA00022679"/>
    </source>
</evidence>
<keyword evidence="5" id="KW-0812">Transmembrane</keyword>